<proteinExistence type="predicted"/>
<accession>A0A914QQC3</accession>
<evidence type="ECO:0000313" key="3">
    <source>
        <dbReference type="WBParaSite" id="PDA_v2.g3734.t1"/>
    </source>
</evidence>
<dbReference type="AlphaFoldDB" id="A0A914QQC3"/>
<dbReference type="WBParaSite" id="PDA_v2.g3734.t1">
    <property type="protein sequence ID" value="PDA_v2.g3734.t1"/>
    <property type="gene ID" value="PDA_v2.g3734"/>
</dbReference>
<feature type="region of interest" description="Disordered" evidence="1">
    <location>
        <begin position="263"/>
        <end position="296"/>
    </location>
</feature>
<keyword evidence="2" id="KW-1185">Reference proteome</keyword>
<evidence type="ECO:0000256" key="1">
    <source>
        <dbReference type="SAM" id="MobiDB-lite"/>
    </source>
</evidence>
<feature type="region of interest" description="Disordered" evidence="1">
    <location>
        <begin position="185"/>
        <end position="206"/>
    </location>
</feature>
<organism evidence="2 3">
    <name type="scientific">Panagrolaimus davidi</name>
    <dbReference type="NCBI Taxonomy" id="227884"/>
    <lineage>
        <taxon>Eukaryota</taxon>
        <taxon>Metazoa</taxon>
        <taxon>Ecdysozoa</taxon>
        <taxon>Nematoda</taxon>
        <taxon>Chromadorea</taxon>
        <taxon>Rhabditida</taxon>
        <taxon>Tylenchina</taxon>
        <taxon>Panagrolaimomorpha</taxon>
        <taxon>Panagrolaimoidea</taxon>
        <taxon>Panagrolaimidae</taxon>
        <taxon>Panagrolaimus</taxon>
    </lineage>
</organism>
<protein>
    <submittedName>
        <fullName evidence="3">Uncharacterized protein</fullName>
    </submittedName>
</protein>
<evidence type="ECO:0000313" key="2">
    <source>
        <dbReference type="Proteomes" id="UP000887578"/>
    </source>
</evidence>
<sequence>MLLTSSLRKFIKLSFTSKTKIVFNETTELSVIVSTEDNFNYTLHVEEIKGNITELEITPLNGVQCLPCNANGTFKTNAEQLQHPFQFLIECEVEYKSITPSTWSTDFLTYSNYLKFLNLFECYEGEINFANYEFYRLHWFIKKVETNYVEFTIKNPHQIQINVPKENPILVETPVQEPIVKDTVTSEDEQCDANQPATKDDSVLDDSVSDDLHVPVSVKTIVENIVTFEDEQCYAGKNETINDSVLDESFSNDQHVPIIVSPKVPEKPLNETTSEADKPPTKSQNMAEATFFKTEY</sequence>
<feature type="compositionally biased region" description="Basic and acidic residues" evidence="1">
    <location>
        <begin position="264"/>
        <end position="280"/>
    </location>
</feature>
<dbReference type="Proteomes" id="UP000887578">
    <property type="component" value="Unplaced"/>
</dbReference>
<reference evidence="3" key="1">
    <citation type="submission" date="2022-11" db="UniProtKB">
        <authorList>
            <consortium name="WormBaseParasite"/>
        </authorList>
    </citation>
    <scope>IDENTIFICATION</scope>
</reference>
<name>A0A914QQC3_9BILA</name>